<dbReference type="AlphaFoldDB" id="A0A6G1FRM5"/>
<name>A0A6G1FRM5_9PEZI</name>
<accession>A0A6G1FRM5</accession>
<reference evidence="3" key="2">
    <citation type="submission" date="2020-04" db="EMBL/GenBank/DDBJ databases">
        <authorList>
            <consortium name="NCBI Genome Project"/>
        </authorList>
    </citation>
    <scope>NUCLEOTIDE SEQUENCE</scope>
    <source>
        <strain evidence="3">CBS 781.70</strain>
    </source>
</reference>
<dbReference type="GeneID" id="54415076"/>
<gene>
    <name evidence="1 3" type="ORF">P152DRAFT_223277</name>
</gene>
<evidence type="ECO:0000313" key="3">
    <source>
        <dbReference type="RefSeq" id="XP_033529972.1"/>
    </source>
</evidence>
<dbReference type="RefSeq" id="XP_033529972.1">
    <property type="nucleotide sequence ID" value="XM_033674506.1"/>
</dbReference>
<dbReference type="Proteomes" id="UP000504638">
    <property type="component" value="Unplaced"/>
</dbReference>
<organism evidence="1">
    <name type="scientific">Eremomyces bilateralis CBS 781.70</name>
    <dbReference type="NCBI Taxonomy" id="1392243"/>
    <lineage>
        <taxon>Eukaryota</taxon>
        <taxon>Fungi</taxon>
        <taxon>Dikarya</taxon>
        <taxon>Ascomycota</taxon>
        <taxon>Pezizomycotina</taxon>
        <taxon>Dothideomycetes</taxon>
        <taxon>Dothideomycetes incertae sedis</taxon>
        <taxon>Eremomycetales</taxon>
        <taxon>Eremomycetaceae</taxon>
        <taxon>Eremomyces</taxon>
    </lineage>
</organism>
<keyword evidence="2" id="KW-1185">Reference proteome</keyword>
<evidence type="ECO:0000313" key="2">
    <source>
        <dbReference type="Proteomes" id="UP000504638"/>
    </source>
</evidence>
<protein>
    <submittedName>
        <fullName evidence="1 3">Uncharacterized protein</fullName>
    </submittedName>
</protein>
<reference evidence="1 3" key="1">
    <citation type="submission" date="2020-01" db="EMBL/GenBank/DDBJ databases">
        <authorList>
            <consortium name="DOE Joint Genome Institute"/>
            <person name="Haridas S."/>
            <person name="Albert R."/>
            <person name="Binder M."/>
            <person name="Bloem J."/>
            <person name="Labutti K."/>
            <person name="Salamov A."/>
            <person name="Andreopoulos B."/>
            <person name="Baker S.E."/>
            <person name="Barry K."/>
            <person name="Bills G."/>
            <person name="Bluhm B.H."/>
            <person name="Cannon C."/>
            <person name="Castanera R."/>
            <person name="Culley D.E."/>
            <person name="Daum C."/>
            <person name="Ezra D."/>
            <person name="Gonzalez J.B."/>
            <person name="Henrissat B."/>
            <person name="Kuo A."/>
            <person name="Liang C."/>
            <person name="Lipzen A."/>
            <person name="Lutzoni F."/>
            <person name="Magnuson J."/>
            <person name="Mondo S."/>
            <person name="Nolan M."/>
            <person name="Ohm R."/>
            <person name="Pangilinan J."/>
            <person name="Park H.-J."/>
            <person name="Ramirez L."/>
            <person name="Alfaro M."/>
            <person name="Sun H."/>
            <person name="Tritt A."/>
            <person name="Yoshinaga Y."/>
            <person name="Zwiers L.-H."/>
            <person name="Turgeon B.G."/>
            <person name="Goodwin S.B."/>
            <person name="Spatafora J.W."/>
            <person name="Crous P.W."/>
            <person name="Grigoriev I.V."/>
        </authorList>
    </citation>
    <scope>NUCLEOTIDE SEQUENCE</scope>
    <source>
        <strain evidence="1 3">CBS 781.70</strain>
    </source>
</reference>
<proteinExistence type="predicted"/>
<sequence>MRCATGSTGDGNCLICQSPSPFSSPPSNLTLEQTCRANSSTTVFFLIESLLPPHVSYLPRCIDPSPSHSTQSIVPDCSSLTDEAFQCQMFGQVVLGAISTTMDLSTGPSSAPGGTSAFASAAELFCLIDLGTGPEQGPKPLGDAQINGFDIYVPQMREGVEGAPGDALVRNEWFEVFYRGVKDKDG</sequence>
<dbReference type="EMBL" id="ML975185">
    <property type="protein sequence ID" value="KAF1808341.1"/>
    <property type="molecule type" value="Genomic_DNA"/>
</dbReference>
<reference evidence="3" key="3">
    <citation type="submission" date="2025-04" db="UniProtKB">
        <authorList>
            <consortium name="RefSeq"/>
        </authorList>
    </citation>
    <scope>IDENTIFICATION</scope>
    <source>
        <strain evidence="3">CBS 781.70</strain>
    </source>
</reference>
<evidence type="ECO:0000313" key="1">
    <source>
        <dbReference type="EMBL" id="KAF1808341.1"/>
    </source>
</evidence>